<protein>
    <recommendedName>
        <fullName evidence="6 18">Pre-mRNA-processing factor 19</fullName>
        <ecNumber evidence="5 18">2.3.2.27</ecNumber>
    </recommendedName>
</protein>
<dbReference type="EMBL" id="CP119900">
    <property type="protein sequence ID" value="WFD21948.1"/>
    <property type="molecule type" value="Genomic_DNA"/>
</dbReference>
<dbReference type="Gene3D" id="3.30.40.10">
    <property type="entry name" value="Zinc/RING finger domain, C3HC4 (zinc finger)"/>
    <property type="match status" value="1"/>
</dbReference>
<dbReference type="GO" id="GO:0000974">
    <property type="term" value="C:Prp19 complex"/>
    <property type="evidence" value="ECO:0007669"/>
    <property type="project" value="UniProtKB-UniRule"/>
</dbReference>
<evidence type="ECO:0000256" key="3">
    <source>
        <dbReference type="ARBA" id="ARBA00004906"/>
    </source>
</evidence>
<evidence type="ECO:0000256" key="1">
    <source>
        <dbReference type="ARBA" id="ARBA00000900"/>
    </source>
</evidence>
<keyword evidence="9 18" id="KW-0808">Transferase</keyword>
<evidence type="ECO:0000256" key="17">
    <source>
        <dbReference type="PROSITE-ProRule" id="PRU00221"/>
    </source>
</evidence>
<evidence type="ECO:0000256" key="14">
    <source>
        <dbReference type="ARBA" id="ARBA00023187"/>
    </source>
</evidence>
<dbReference type="GO" id="GO:0006281">
    <property type="term" value="P:DNA repair"/>
    <property type="evidence" value="ECO:0007669"/>
    <property type="project" value="UniProtKB-KW"/>
</dbReference>
<dbReference type="AlphaFoldDB" id="A0AAF0ECN5"/>
<comment type="subcellular location">
    <subcellularLocation>
        <location evidence="2 18">Nucleus</location>
    </subcellularLocation>
</comment>
<keyword evidence="15 18" id="KW-0234">DNA repair</keyword>
<evidence type="ECO:0000256" key="9">
    <source>
        <dbReference type="ARBA" id="ARBA00022679"/>
    </source>
</evidence>
<keyword evidence="16 18" id="KW-0539">Nucleus</keyword>
<dbReference type="FunFam" id="3.30.40.10:FF:000027">
    <property type="entry name" value="Pre-mRNA-processing factor 19, putative"/>
    <property type="match status" value="1"/>
</dbReference>
<keyword evidence="21" id="KW-1185">Reference proteome</keyword>
<sequence>MFCAISGEAPKEPVVSKKSGHIYERRLIEQYIEEHGVDPVTKESLTTDDLLALQSGMCFDLTAAPRTAFPRPPSHSSVPSLLSALQNEYDAMVFETLELRKQYDAVRQDLAHALYTNDASMRVIARLMKERDDAREALASVHASLGGASVSGDVDMAHEEAPASMAHTTLSADVAAAIDATAAHESSERRARIKRGAPAPYPTLATASELHEVQAISGLHSASSPGIQALDVSANGALLLTGGLDKTVLVLERATEKVLATLQGHTQAVTAVAFSGRSNAVAGPESSECSMPSYAVSASADKTARVWRHTGETYELLHVLKGASAEITGVDVHPTHAFVGVASSDGSWALYALDSGACLLQVPPPVHASDDGAGFAYTSFAFHPDGQLAATGTADGAIRVWDVKLGHQSALFTGHAGAVHTMHFSPNGYLLAAASRNDAHVKIWDLRKLAVARTVEAVAGIEQVRFDPTAQLLAIVGADVRVMGGKAFTPCFVSEPCSLPATSVQWSPVDGALLVAGMDRAVHTYLP</sequence>
<dbReference type="InterPro" id="IPR001680">
    <property type="entry name" value="WD40_rpt"/>
</dbReference>
<evidence type="ECO:0000313" key="20">
    <source>
        <dbReference type="EMBL" id="WFD21948.1"/>
    </source>
</evidence>
<evidence type="ECO:0000259" key="19">
    <source>
        <dbReference type="PROSITE" id="PS51698"/>
    </source>
</evidence>
<dbReference type="Pfam" id="PF08606">
    <property type="entry name" value="Prp19"/>
    <property type="match status" value="1"/>
</dbReference>
<dbReference type="GO" id="GO:0000398">
    <property type="term" value="P:mRNA splicing, via spliceosome"/>
    <property type="evidence" value="ECO:0007669"/>
    <property type="project" value="InterPro"/>
</dbReference>
<dbReference type="GO" id="GO:0070534">
    <property type="term" value="P:protein K63-linked ubiquitination"/>
    <property type="evidence" value="ECO:0007669"/>
    <property type="project" value="UniProtKB-UniRule"/>
</dbReference>
<dbReference type="GO" id="GO:0061630">
    <property type="term" value="F:ubiquitin protein ligase activity"/>
    <property type="evidence" value="ECO:0007669"/>
    <property type="project" value="UniProtKB-UniRule"/>
</dbReference>
<dbReference type="Proteomes" id="UP001214415">
    <property type="component" value="Chromosome 1"/>
</dbReference>
<keyword evidence="20" id="KW-0012">Acyltransferase</keyword>
<dbReference type="SMART" id="SM00504">
    <property type="entry name" value="Ubox"/>
    <property type="match status" value="1"/>
</dbReference>
<keyword evidence="13 18" id="KW-0833">Ubl conjugation pathway</keyword>
<dbReference type="PANTHER" id="PTHR43995">
    <property type="entry name" value="PRE-MRNA-PROCESSING FACTOR 19"/>
    <property type="match status" value="1"/>
</dbReference>
<proteinExistence type="inferred from homology"/>
<dbReference type="GO" id="GO:0071006">
    <property type="term" value="C:U2-type catalytic step 1 spliceosome"/>
    <property type="evidence" value="ECO:0007669"/>
    <property type="project" value="TreeGrafter"/>
</dbReference>
<evidence type="ECO:0000256" key="13">
    <source>
        <dbReference type="ARBA" id="ARBA00022786"/>
    </source>
</evidence>
<dbReference type="GO" id="GO:0005737">
    <property type="term" value="C:cytoplasm"/>
    <property type="evidence" value="ECO:0007669"/>
    <property type="project" value="TreeGrafter"/>
</dbReference>
<evidence type="ECO:0000256" key="7">
    <source>
        <dbReference type="ARBA" id="ARBA00022574"/>
    </source>
</evidence>
<dbReference type="EC" id="2.3.2.27" evidence="5 18"/>
<dbReference type="PROSITE" id="PS00678">
    <property type="entry name" value="WD_REPEATS_1"/>
    <property type="match status" value="2"/>
</dbReference>
<evidence type="ECO:0000256" key="15">
    <source>
        <dbReference type="ARBA" id="ARBA00023204"/>
    </source>
</evidence>
<evidence type="ECO:0000256" key="10">
    <source>
        <dbReference type="ARBA" id="ARBA00022728"/>
    </source>
</evidence>
<dbReference type="PROSITE" id="PS50294">
    <property type="entry name" value="WD_REPEATS_REGION"/>
    <property type="match status" value="2"/>
</dbReference>
<evidence type="ECO:0000256" key="6">
    <source>
        <dbReference type="ARBA" id="ARBA00015618"/>
    </source>
</evidence>
<comment type="similarity">
    <text evidence="4 18">Belongs to the WD repeat PRP19 family.</text>
</comment>
<dbReference type="InterPro" id="IPR038959">
    <property type="entry name" value="Prp19"/>
</dbReference>
<dbReference type="SUPFAM" id="SSF57850">
    <property type="entry name" value="RING/U-box"/>
    <property type="match status" value="1"/>
</dbReference>
<keyword evidence="11" id="KW-0677">Repeat</keyword>
<dbReference type="SMART" id="SM00320">
    <property type="entry name" value="WD40"/>
    <property type="match status" value="6"/>
</dbReference>
<comment type="subunit">
    <text evidence="18">Homotetramer.</text>
</comment>
<keyword evidence="8 18" id="KW-0507">mRNA processing</keyword>
<evidence type="ECO:0000256" key="12">
    <source>
        <dbReference type="ARBA" id="ARBA00022763"/>
    </source>
</evidence>
<evidence type="ECO:0000256" key="11">
    <source>
        <dbReference type="ARBA" id="ARBA00022737"/>
    </source>
</evidence>
<evidence type="ECO:0000256" key="16">
    <source>
        <dbReference type="ARBA" id="ARBA00023242"/>
    </source>
</evidence>
<keyword evidence="7 17" id="KW-0853">WD repeat</keyword>
<dbReference type="InterPro" id="IPR013083">
    <property type="entry name" value="Znf_RING/FYVE/PHD"/>
</dbReference>
<dbReference type="InterPro" id="IPR003613">
    <property type="entry name" value="Ubox_domain"/>
</dbReference>
<keyword evidence="14 18" id="KW-0508">mRNA splicing</keyword>
<evidence type="ECO:0000256" key="18">
    <source>
        <dbReference type="RuleBase" id="RU367101"/>
    </source>
</evidence>
<dbReference type="SUPFAM" id="SSF50978">
    <property type="entry name" value="WD40 repeat-like"/>
    <property type="match status" value="1"/>
</dbReference>
<dbReference type="CDD" id="cd00200">
    <property type="entry name" value="WD40"/>
    <property type="match status" value="1"/>
</dbReference>
<keyword evidence="12 18" id="KW-0227">DNA damage</keyword>
<feature type="repeat" description="WD" evidence="17">
    <location>
        <begin position="412"/>
        <end position="454"/>
    </location>
</feature>
<feature type="repeat" description="WD" evidence="17">
    <location>
        <begin position="378"/>
        <end position="411"/>
    </location>
</feature>
<comment type="function">
    <text evidence="18">Ubiquitin-protein ligase which is mainly involved pre-mRNA splicing and DNA repair. Required for pre-mRNA splicing as component of the spliceosome.</text>
</comment>
<feature type="domain" description="U-box" evidence="19">
    <location>
        <begin position="1"/>
        <end position="74"/>
    </location>
</feature>
<comment type="pathway">
    <text evidence="3 18">Protein modification; protein ubiquitination.</text>
</comment>
<reference evidence="20" key="1">
    <citation type="submission" date="2023-03" db="EMBL/GenBank/DDBJ databases">
        <title>Mating type loci evolution in Malassezia.</title>
        <authorList>
            <person name="Coelho M.A."/>
        </authorList>
    </citation>
    <scope>NUCLEOTIDE SEQUENCE</scope>
    <source>
        <strain evidence="20">CBS 12830</strain>
    </source>
</reference>
<gene>
    <name evidence="20" type="ORF">MEQU1_000608</name>
</gene>
<dbReference type="InterPro" id="IPR036322">
    <property type="entry name" value="WD40_repeat_dom_sf"/>
</dbReference>
<comment type="catalytic activity">
    <reaction evidence="1 18">
        <text>S-ubiquitinyl-[E2 ubiquitin-conjugating enzyme]-L-cysteine + [acceptor protein]-L-lysine = [E2 ubiquitin-conjugating enzyme]-L-cysteine + N(6)-ubiquitinyl-[acceptor protein]-L-lysine.</text>
        <dbReference type="EC" id="2.3.2.27"/>
    </reaction>
</comment>
<evidence type="ECO:0000313" key="21">
    <source>
        <dbReference type="Proteomes" id="UP001214415"/>
    </source>
</evidence>
<dbReference type="CDD" id="cd16656">
    <property type="entry name" value="RING-Ubox_PRP19"/>
    <property type="match status" value="1"/>
</dbReference>
<dbReference type="Pfam" id="PF04564">
    <property type="entry name" value="U-box"/>
    <property type="match status" value="1"/>
</dbReference>
<dbReference type="Pfam" id="PF00400">
    <property type="entry name" value="WD40"/>
    <property type="match status" value="5"/>
</dbReference>
<organism evidence="20 21">
    <name type="scientific">Malassezia equina</name>
    <dbReference type="NCBI Taxonomy" id="1381935"/>
    <lineage>
        <taxon>Eukaryota</taxon>
        <taxon>Fungi</taxon>
        <taxon>Dikarya</taxon>
        <taxon>Basidiomycota</taxon>
        <taxon>Ustilaginomycotina</taxon>
        <taxon>Malasseziomycetes</taxon>
        <taxon>Malasseziales</taxon>
        <taxon>Malasseziaceae</taxon>
        <taxon>Malassezia</taxon>
    </lineage>
</organism>
<evidence type="ECO:0000256" key="4">
    <source>
        <dbReference type="ARBA" id="ARBA00006388"/>
    </source>
</evidence>
<dbReference type="PANTHER" id="PTHR43995:SF1">
    <property type="entry name" value="PRE-MRNA-PROCESSING FACTOR 19"/>
    <property type="match status" value="1"/>
</dbReference>
<dbReference type="Gene3D" id="2.130.10.10">
    <property type="entry name" value="YVTN repeat-like/Quinoprotein amine dehydrogenase"/>
    <property type="match status" value="1"/>
</dbReference>
<evidence type="ECO:0000256" key="8">
    <source>
        <dbReference type="ARBA" id="ARBA00022664"/>
    </source>
</evidence>
<keyword evidence="10 18" id="KW-0747">Spliceosome</keyword>
<evidence type="ECO:0000256" key="2">
    <source>
        <dbReference type="ARBA" id="ARBA00004123"/>
    </source>
</evidence>
<dbReference type="PROSITE" id="PS51698">
    <property type="entry name" value="U_BOX"/>
    <property type="match status" value="1"/>
</dbReference>
<dbReference type="PROSITE" id="PS50082">
    <property type="entry name" value="WD_REPEATS_2"/>
    <property type="match status" value="2"/>
</dbReference>
<accession>A0AAF0ECN5</accession>
<dbReference type="InterPro" id="IPR015943">
    <property type="entry name" value="WD40/YVTN_repeat-like_dom_sf"/>
</dbReference>
<dbReference type="InterPro" id="IPR013915">
    <property type="entry name" value="Prp19_cc"/>
</dbReference>
<evidence type="ECO:0000256" key="5">
    <source>
        <dbReference type="ARBA" id="ARBA00012483"/>
    </source>
</evidence>
<name>A0AAF0ECN5_9BASI</name>
<dbReference type="InterPro" id="IPR019775">
    <property type="entry name" value="WD40_repeat_CS"/>
</dbReference>
<dbReference type="InterPro" id="IPR055340">
    <property type="entry name" value="RING-Ubox_PRP19"/>
</dbReference>